<keyword evidence="3" id="KW-1185">Reference proteome</keyword>
<reference evidence="2" key="1">
    <citation type="submission" date="2015-04" db="UniProtKB">
        <authorList>
            <consortium name="EnsemblPlants"/>
        </authorList>
    </citation>
    <scope>IDENTIFICATION</scope>
</reference>
<name>A0A0D9ZCI6_9ORYZ</name>
<dbReference type="PANTHER" id="PTHR33829:SF1">
    <property type="entry name" value="TRANSMEMBRANE PROTEIN"/>
    <property type="match status" value="1"/>
</dbReference>
<accession>A0A0D9ZCI6</accession>
<dbReference type="STRING" id="40148.A0A0D9ZCI6"/>
<dbReference type="HOGENOM" id="CLU_2201353_0_0_1"/>
<dbReference type="Gramene" id="OGLUM03G32280.1">
    <property type="protein sequence ID" value="OGLUM03G32280.1"/>
    <property type="gene ID" value="OGLUM03G32280"/>
</dbReference>
<dbReference type="EnsemblPlants" id="OGLUM03G32280.1">
    <property type="protein sequence ID" value="OGLUM03G32280.1"/>
    <property type="gene ID" value="OGLUM03G32280"/>
</dbReference>
<reference evidence="2" key="2">
    <citation type="submission" date="2018-05" db="EMBL/GenBank/DDBJ databases">
        <title>OgluRS3 (Oryza glumaepatula Reference Sequence Version 3).</title>
        <authorList>
            <person name="Zhang J."/>
            <person name="Kudrna D."/>
            <person name="Lee S."/>
            <person name="Talag J."/>
            <person name="Welchert J."/>
            <person name="Wing R.A."/>
        </authorList>
    </citation>
    <scope>NUCLEOTIDE SEQUENCE [LARGE SCALE GENOMIC DNA]</scope>
</reference>
<protein>
    <recommendedName>
        <fullName evidence="1">DUF7733 domain-containing protein</fullName>
    </recommendedName>
</protein>
<feature type="domain" description="DUF7733" evidence="1">
    <location>
        <begin position="62"/>
        <end position="120"/>
    </location>
</feature>
<proteinExistence type="predicted"/>
<dbReference type="eggNOG" id="ENOG502QU47">
    <property type="taxonomic scope" value="Eukaryota"/>
</dbReference>
<sequence>MDRAAAGAHLFLSLATTLSPTAWPHHHFYLFSNKQLNSFDATAVLAFSTIVPLSDIAFSTTVLGFLVGAALPTLYILDGLCSGDTAGVTTASPHAFLLATQIFTEGLAAAWPRRFSLPVQPPLRAAAG</sequence>
<dbReference type="Pfam" id="PF24867">
    <property type="entry name" value="DUF7733"/>
    <property type="match status" value="1"/>
</dbReference>
<evidence type="ECO:0000313" key="2">
    <source>
        <dbReference type="EnsemblPlants" id="OGLUM03G32280.1"/>
    </source>
</evidence>
<organism evidence="2">
    <name type="scientific">Oryza glumipatula</name>
    <dbReference type="NCBI Taxonomy" id="40148"/>
    <lineage>
        <taxon>Eukaryota</taxon>
        <taxon>Viridiplantae</taxon>
        <taxon>Streptophyta</taxon>
        <taxon>Embryophyta</taxon>
        <taxon>Tracheophyta</taxon>
        <taxon>Spermatophyta</taxon>
        <taxon>Magnoliopsida</taxon>
        <taxon>Liliopsida</taxon>
        <taxon>Poales</taxon>
        <taxon>Poaceae</taxon>
        <taxon>BOP clade</taxon>
        <taxon>Oryzoideae</taxon>
        <taxon>Oryzeae</taxon>
        <taxon>Oryzinae</taxon>
        <taxon>Oryza</taxon>
    </lineage>
</organism>
<evidence type="ECO:0000313" key="3">
    <source>
        <dbReference type="Proteomes" id="UP000026961"/>
    </source>
</evidence>
<dbReference type="InterPro" id="IPR056635">
    <property type="entry name" value="DUF7733"/>
</dbReference>
<dbReference type="AlphaFoldDB" id="A0A0D9ZCI6"/>
<dbReference type="PANTHER" id="PTHR33829">
    <property type="entry name" value="OSJNBA0044M19.10 PROTEIN"/>
    <property type="match status" value="1"/>
</dbReference>
<dbReference type="Proteomes" id="UP000026961">
    <property type="component" value="Chromosome 3"/>
</dbReference>
<evidence type="ECO:0000259" key="1">
    <source>
        <dbReference type="Pfam" id="PF24867"/>
    </source>
</evidence>